<dbReference type="GO" id="GO:0015031">
    <property type="term" value="P:protein transport"/>
    <property type="evidence" value="ECO:0007669"/>
    <property type="project" value="UniProtKB-KW"/>
</dbReference>
<dbReference type="PROSITE" id="PS51151">
    <property type="entry name" value="NAC_AB"/>
    <property type="match status" value="1"/>
</dbReference>
<dbReference type="HOGENOM" id="CLU_057806_3_0_1"/>
<dbReference type="Proteomes" id="UP000011087">
    <property type="component" value="Unassembled WGS sequence"/>
</dbReference>
<accession>L1JFY7</accession>
<dbReference type="FunFam" id="2.20.70.30:FF:000002">
    <property type="entry name" value="Nascent polypeptide-associated complex (NAC), alpha subunit"/>
    <property type="match status" value="1"/>
</dbReference>
<feature type="non-terminal residue" evidence="5">
    <location>
        <position position="1"/>
    </location>
</feature>
<dbReference type="PaxDb" id="55529-EKX47428"/>
<dbReference type="OMA" id="SQKMIFA"/>
<gene>
    <name evidence="5" type="ORF">GUITHDRAFT_162722</name>
</gene>
<dbReference type="RefSeq" id="XP_005834408.1">
    <property type="nucleotide sequence ID" value="XM_005834351.1"/>
</dbReference>
<protein>
    <recommendedName>
        <fullName evidence="4">NAC-A/B domain-containing protein</fullName>
    </recommendedName>
</protein>
<reference evidence="5 7" key="1">
    <citation type="journal article" date="2012" name="Nature">
        <title>Algal genomes reveal evolutionary mosaicism and the fate of nucleomorphs.</title>
        <authorList>
            <consortium name="DOE Joint Genome Institute"/>
            <person name="Curtis B.A."/>
            <person name="Tanifuji G."/>
            <person name="Burki F."/>
            <person name="Gruber A."/>
            <person name="Irimia M."/>
            <person name="Maruyama S."/>
            <person name="Arias M.C."/>
            <person name="Ball S.G."/>
            <person name="Gile G.H."/>
            <person name="Hirakawa Y."/>
            <person name="Hopkins J.F."/>
            <person name="Kuo A."/>
            <person name="Rensing S.A."/>
            <person name="Schmutz J."/>
            <person name="Symeonidi A."/>
            <person name="Elias M."/>
            <person name="Eveleigh R.J."/>
            <person name="Herman E.K."/>
            <person name="Klute M.J."/>
            <person name="Nakayama T."/>
            <person name="Obornik M."/>
            <person name="Reyes-Prieto A."/>
            <person name="Armbrust E.V."/>
            <person name="Aves S.J."/>
            <person name="Beiko R.G."/>
            <person name="Coutinho P."/>
            <person name="Dacks J.B."/>
            <person name="Durnford D.G."/>
            <person name="Fast N.M."/>
            <person name="Green B.R."/>
            <person name="Grisdale C.J."/>
            <person name="Hempel F."/>
            <person name="Henrissat B."/>
            <person name="Hoppner M.P."/>
            <person name="Ishida K."/>
            <person name="Kim E."/>
            <person name="Koreny L."/>
            <person name="Kroth P.G."/>
            <person name="Liu Y."/>
            <person name="Malik S.B."/>
            <person name="Maier U.G."/>
            <person name="McRose D."/>
            <person name="Mock T."/>
            <person name="Neilson J.A."/>
            <person name="Onodera N.T."/>
            <person name="Poole A.M."/>
            <person name="Pritham E.J."/>
            <person name="Richards T.A."/>
            <person name="Rocap G."/>
            <person name="Roy S.W."/>
            <person name="Sarai C."/>
            <person name="Schaack S."/>
            <person name="Shirato S."/>
            <person name="Slamovits C.H."/>
            <person name="Spencer D.F."/>
            <person name="Suzuki S."/>
            <person name="Worden A.Z."/>
            <person name="Zauner S."/>
            <person name="Barry K."/>
            <person name="Bell C."/>
            <person name="Bharti A.K."/>
            <person name="Crow J.A."/>
            <person name="Grimwood J."/>
            <person name="Kramer R."/>
            <person name="Lindquist E."/>
            <person name="Lucas S."/>
            <person name="Salamov A."/>
            <person name="McFadden G.I."/>
            <person name="Lane C.E."/>
            <person name="Keeling P.J."/>
            <person name="Gray M.W."/>
            <person name="Grigoriev I.V."/>
            <person name="Archibald J.M."/>
        </authorList>
    </citation>
    <scope>NUCLEOTIDE SEQUENCE</scope>
    <source>
        <strain evidence="5 7">CCMP2712</strain>
    </source>
</reference>
<reference evidence="7" key="2">
    <citation type="submission" date="2012-11" db="EMBL/GenBank/DDBJ databases">
        <authorList>
            <person name="Kuo A."/>
            <person name="Curtis B.A."/>
            <person name="Tanifuji G."/>
            <person name="Burki F."/>
            <person name="Gruber A."/>
            <person name="Irimia M."/>
            <person name="Maruyama S."/>
            <person name="Arias M.C."/>
            <person name="Ball S.G."/>
            <person name="Gile G.H."/>
            <person name="Hirakawa Y."/>
            <person name="Hopkins J.F."/>
            <person name="Rensing S.A."/>
            <person name="Schmutz J."/>
            <person name="Symeonidi A."/>
            <person name="Elias M."/>
            <person name="Eveleigh R.J."/>
            <person name="Herman E.K."/>
            <person name="Klute M.J."/>
            <person name="Nakayama T."/>
            <person name="Obornik M."/>
            <person name="Reyes-Prieto A."/>
            <person name="Armbrust E.V."/>
            <person name="Aves S.J."/>
            <person name="Beiko R.G."/>
            <person name="Coutinho P."/>
            <person name="Dacks J.B."/>
            <person name="Durnford D.G."/>
            <person name="Fast N.M."/>
            <person name="Green B.R."/>
            <person name="Grisdale C."/>
            <person name="Hempe F."/>
            <person name="Henrissat B."/>
            <person name="Hoppner M.P."/>
            <person name="Ishida K.-I."/>
            <person name="Kim E."/>
            <person name="Koreny L."/>
            <person name="Kroth P.G."/>
            <person name="Liu Y."/>
            <person name="Malik S.-B."/>
            <person name="Maier U.G."/>
            <person name="McRose D."/>
            <person name="Mock T."/>
            <person name="Neilson J.A."/>
            <person name="Onodera N.T."/>
            <person name="Poole A.M."/>
            <person name="Pritham E.J."/>
            <person name="Richards T.A."/>
            <person name="Rocap G."/>
            <person name="Roy S.W."/>
            <person name="Sarai C."/>
            <person name="Schaack S."/>
            <person name="Shirato S."/>
            <person name="Slamovits C.H."/>
            <person name="Spencer D.F."/>
            <person name="Suzuki S."/>
            <person name="Worden A.Z."/>
            <person name="Zauner S."/>
            <person name="Barry K."/>
            <person name="Bell C."/>
            <person name="Bharti A.K."/>
            <person name="Crow J.A."/>
            <person name="Grimwood J."/>
            <person name="Kramer R."/>
            <person name="Lindquist E."/>
            <person name="Lucas S."/>
            <person name="Salamov A."/>
            <person name="McFadden G.I."/>
            <person name="Lane C.E."/>
            <person name="Keeling P.J."/>
            <person name="Gray M.W."/>
            <person name="Grigoriev I.V."/>
            <person name="Archibald J.M."/>
        </authorList>
    </citation>
    <scope>NUCLEOTIDE SEQUENCE</scope>
    <source>
        <strain evidence="7">CCMP2712</strain>
    </source>
</reference>
<keyword evidence="2" id="KW-0653">Protein transport</keyword>
<name>L1JFY7_GUITC</name>
<feature type="region of interest" description="Disordered" evidence="3">
    <location>
        <begin position="128"/>
        <end position="152"/>
    </location>
</feature>
<evidence type="ECO:0000256" key="2">
    <source>
        <dbReference type="ARBA" id="ARBA00022927"/>
    </source>
</evidence>
<dbReference type="InterPro" id="IPR009060">
    <property type="entry name" value="UBA-like_sf"/>
</dbReference>
<dbReference type="AlphaFoldDB" id="L1JFY7"/>
<organism evidence="5">
    <name type="scientific">Guillardia theta (strain CCMP2712)</name>
    <name type="common">Cryptophyte</name>
    <dbReference type="NCBI Taxonomy" id="905079"/>
    <lineage>
        <taxon>Eukaryota</taxon>
        <taxon>Cryptophyceae</taxon>
        <taxon>Pyrenomonadales</taxon>
        <taxon>Geminigeraceae</taxon>
        <taxon>Guillardia</taxon>
    </lineage>
</organism>
<feature type="domain" description="NAC-A/B" evidence="4">
    <location>
        <begin position="44"/>
        <end position="109"/>
    </location>
</feature>
<dbReference type="GeneID" id="17304091"/>
<dbReference type="EMBL" id="JH992990">
    <property type="protein sequence ID" value="EKX47428.1"/>
    <property type="molecule type" value="Genomic_DNA"/>
</dbReference>
<dbReference type="EnsemblProtists" id="EKX47428">
    <property type="protein sequence ID" value="EKX47428"/>
    <property type="gene ID" value="GUITHDRAFT_162722"/>
</dbReference>
<feature type="compositionally biased region" description="Acidic residues" evidence="3">
    <location>
        <begin position="9"/>
        <end position="36"/>
    </location>
</feature>
<dbReference type="CDD" id="cd22054">
    <property type="entry name" value="NAC_NACA"/>
    <property type="match status" value="1"/>
</dbReference>
<sequence>MTKVKEPQEDPVVEDVEDDDDDDDDSDDVPDLEEADGSGRGKQSKMEKKSRKAMQKLGMKPVSGIVRVTIKKSKNILFVISKPDVFKSPASDTYIIFGEAKIEDLSAQAQAAAAEQFKKPDIAVANDELSKAANASDDADDEEVDDSGVEESDVKLVMDQAQVSRAKAIKALKANKNDPVDAILALSEESNT</sequence>
<dbReference type="Pfam" id="PF01849">
    <property type="entry name" value="NAC"/>
    <property type="match status" value="1"/>
</dbReference>
<dbReference type="CDD" id="cd14358">
    <property type="entry name" value="UBA_NAC_euk"/>
    <property type="match status" value="1"/>
</dbReference>
<evidence type="ECO:0000256" key="1">
    <source>
        <dbReference type="ARBA" id="ARBA00022448"/>
    </source>
</evidence>
<evidence type="ECO:0000313" key="6">
    <source>
        <dbReference type="EnsemblProtists" id="EKX47428"/>
    </source>
</evidence>
<reference evidence="6" key="3">
    <citation type="submission" date="2016-03" db="UniProtKB">
        <authorList>
            <consortium name="EnsemblProtists"/>
        </authorList>
    </citation>
    <scope>IDENTIFICATION</scope>
</reference>
<dbReference type="Pfam" id="PF19026">
    <property type="entry name" value="UBA_HYPK"/>
    <property type="match status" value="1"/>
</dbReference>
<dbReference type="PIRSF" id="PIRSF015901">
    <property type="entry name" value="NAC_alpha"/>
    <property type="match status" value="1"/>
</dbReference>
<feature type="region of interest" description="Disordered" evidence="3">
    <location>
        <begin position="1"/>
        <end position="56"/>
    </location>
</feature>
<dbReference type="InterPro" id="IPR038187">
    <property type="entry name" value="NAC_A/B_dom_sf"/>
</dbReference>
<dbReference type="InterPro" id="IPR002715">
    <property type="entry name" value="Nas_poly-pep-assoc_cplx_dom"/>
</dbReference>
<dbReference type="SMART" id="SM01407">
    <property type="entry name" value="NAC"/>
    <property type="match status" value="1"/>
</dbReference>
<proteinExistence type="predicted"/>
<dbReference type="Gene3D" id="1.10.8.10">
    <property type="entry name" value="DNA helicase RuvA subunit, C-terminal domain"/>
    <property type="match status" value="1"/>
</dbReference>
<dbReference type="OrthoDB" id="3169036at2759"/>
<dbReference type="KEGG" id="gtt:GUITHDRAFT_162722"/>
<feature type="compositionally biased region" description="Acidic residues" evidence="3">
    <location>
        <begin position="137"/>
        <end position="151"/>
    </location>
</feature>
<dbReference type="PANTHER" id="PTHR21713">
    <property type="entry name" value="NASCENT POLYPEPTIDE ASSOCIATED COMPLEX ALPHA SUBUNIT-RELATED"/>
    <property type="match status" value="1"/>
</dbReference>
<evidence type="ECO:0000259" key="4">
    <source>
        <dbReference type="PROSITE" id="PS51151"/>
    </source>
</evidence>
<dbReference type="GO" id="GO:0005854">
    <property type="term" value="C:nascent polypeptide-associated complex"/>
    <property type="evidence" value="ECO:0007669"/>
    <property type="project" value="InterPro"/>
</dbReference>
<evidence type="ECO:0000256" key="3">
    <source>
        <dbReference type="SAM" id="MobiDB-lite"/>
    </source>
</evidence>
<keyword evidence="7" id="KW-1185">Reference proteome</keyword>
<dbReference type="Gene3D" id="2.20.70.30">
    <property type="entry name" value="Nascent polypeptide-associated complex domain"/>
    <property type="match status" value="1"/>
</dbReference>
<dbReference type="SUPFAM" id="SSF46934">
    <property type="entry name" value="UBA-like"/>
    <property type="match status" value="1"/>
</dbReference>
<keyword evidence="1" id="KW-0813">Transport</keyword>
<dbReference type="InterPro" id="IPR044034">
    <property type="entry name" value="NAC-like_UBA"/>
</dbReference>
<dbReference type="STRING" id="905079.L1JFY7"/>
<dbReference type="InterPro" id="IPR016641">
    <property type="entry name" value="EGD2/NACA0like"/>
</dbReference>
<dbReference type="eggNOG" id="KOG2239">
    <property type="taxonomic scope" value="Eukaryota"/>
</dbReference>
<evidence type="ECO:0000313" key="7">
    <source>
        <dbReference type="Proteomes" id="UP000011087"/>
    </source>
</evidence>
<evidence type="ECO:0000313" key="5">
    <source>
        <dbReference type="EMBL" id="EKX47428.1"/>
    </source>
</evidence>